<dbReference type="InterPro" id="IPR013780">
    <property type="entry name" value="Glyco_hydro_b"/>
</dbReference>
<dbReference type="EMBL" id="JACCFL010000001">
    <property type="protein sequence ID" value="NYJ25828.1"/>
    <property type="molecule type" value="Genomic_DNA"/>
</dbReference>
<dbReference type="Proteomes" id="UP000578352">
    <property type="component" value="Unassembled WGS sequence"/>
</dbReference>
<dbReference type="RefSeq" id="WP_208041633.1">
    <property type="nucleotide sequence ID" value="NZ_BAABEH010000001.1"/>
</dbReference>
<gene>
    <name evidence="2" type="ORF">HNR13_004115</name>
</gene>
<dbReference type="InterPro" id="IPR017853">
    <property type="entry name" value="GH"/>
</dbReference>
<dbReference type="GO" id="GO:0033904">
    <property type="term" value="F:dextranase activity"/>
    <property type="evidence" value="ECO:0007669"/>
    <property type="project" value="UniProtKB-EC"/>
</dbReference>
<dbReference type="AlphaFoldDB" id="A0A853CZ24"/>
<sequence length="539" mass="58049">MSETIVRTELLPERSSFKAGEDVRVELCGASSPGTLTLWHLGVEAGSWETEGAGYLSLGSLAPGGYGVEWTDGASITRTAVEVTEDPGARIRYGFTVDYSPGRDPRGLADTVRRLHLTDVQFYDWAYRHAELLGGGEEYEDALGQPVALGTVRRLADAVRAAGARALGYAAVYAVGPQEWDQWKDWALLDATGSPYALGDFLFIVDPAAVSWLSHFREELAASIATVGFDGFHLDQYGYPKHARRADGLVVDVGSSFEALIAGVRDRLPEAHLVFNNVNDFPTWVTGASPQDAVYVEVWDPHVTLGALAAVATRARAAGEGKPVAIAAYQHVYDSVPADAADRATAFTMATLFSHGATQLLAGEADRILVDPYYVRNHTVEPSTAELLRRWYDFMVEHDELLFDPRIVDVTGSYAGPYNDDIDVSYAATPVSGEPVAGAVWRRVTSTPRGLVVQLINLAGQPDTLWDGPKEAPVAIGEGVLRIRSVAGSSPRVRVADPDLSPRLVEVPVAAGTTHATVTLPVPGTWQLVLIDLDPNGME</sequence>
<dbReference type="InterPro" id="IPR025092">
    <property type="entry name" value="Glyco_hydro_66"/>
</dbReference>
<keyword evidence="2" id="KW-0378">Hydrolase</keyword>
<proteinExistence type="predicted"/>
<comment type="caution">
    <text evidence="2">The sequence shown here is derived from an EMBL/GenBank/DDBJ whole genome shotgun (WGS) entry which is preliminary data.</text>
</comment>
<keyword evidence="2" id="KW-0326">Glycosidase</keyword>
<organism evidence="2 3">
    <name type="scientific">Leifsonia shinshuensis</name>
    <dbReference type="NCBI Taxonomy" id="150026"/>
    <lineage>
        <taxon>Bacteria</taxon>
        <taxon>Bacillati</taxon>
        <taxon>Actinomycetota</taxon>
        <taxon>Actinomycetes</taxon>
        <taxon>Micrococcales</taxon>
        <taxon>Microbacteriaceae</taxon>
        <taxon>Leifsonia</taxon>
    </lineage>
</organism>
<dbReference type="EC" id="3.2.1.11" evidence="2"/>
<dbReference type="Gene3D" id="2.60.40.1180">
    <property type="entry name" value="Golgi alpha-mannosidase II"/>
    <property type="match status" value="1"/>
</dbReference>
<dbReference type="Pfam" id="PF13199">
    <property type="entry name" value="Glyco_hydro_66"/>
    <property type="match status" value="1"/>
</dbReference>
<evidence type="ECO:0000313" key="2">
    <source>
        <dbReference type="EMBL" id="NYJ25828.1"/>
    </source>
</evidence>
<dbReference type="SUPFAM" id="SSF51445">
    <property type="entry name" value="(Trans)glycosidases"/>
    <property type="match status" value="1"/>
</dbReference>
<evidence type="ECO:0000313" key="3">
    <source>
        <dbReference type="Proteomes" id="UP000578352"/>
    </source>
</evidence>
<keyword evidence="1" id="KW-0732">Signal</keyword>
<name>A0A853CZ24_9MICO</name>
<reference evidence="2 3" key="1">
    <citation type="submission" date="2020-07" db="EMBL/GenBank/DDBJ databases">
        <title>Sequencing the genomes of 1000 actinobacteria strains.</title>
        <authorList>
            <person name="Klenk H.-P."/>
        </authorList>
    </citation>
    <scope>NUCLEOTIDE SEQUENCE [LARGE SCALE GENOMIC DNA]</scope>
    <source>
        <strain evidence="2 3">DSM 15165</strain>
    </source>
</reference>
<dbReference type="Gene3D" id="3.20.20.80">
    <property type="entry name" value="Glycosidases"/>
    <property type="match status" value="1"/>
</dbReference>
<protein>
    <submittedName>
        <fullName evidence="2">Dextranase</fullName>
        <ecNumber evidence="2">3.2.1.11</ecNumber>
    </submittedName>
</protein>
<evidence type="ECO:0000256" key="1">
    <source>
        <dbReference type="ARBA" id="ARBA00022729"/>
    </source>
</evidence>
<accession>A0A853CZ24</accession>